<evidence type="ECO:0000313" key="2">
    <source>
        <dbReference type="EMBL" id="KAK2958541.1"/>
    </source>
</evidence>
<evidence type="ECO:0000313" key="3">
    <source>
        <dbReference type="Proteomes" id="UP001281761"/>
    </source>
</evidence>
<dbReference type="InterPro" id="IPR009072">
    <property type="entry name" value="Histone-fold"/>
</dbReference>
<dbReference type="EMBL" id="JARBJD010000037">
    <property type="protein sequence ID" value="KAK2958541.1"/>
    <property type="molecule type" value="Genomic_DNA"/>
</dbReference>
<dbReference type="Pfam" id="PF03847">
    <property type="entry name" value="TFIID_20kDa"/>
    <property type="match status" value="1"/>
</dbReference>
<proteinExistence type="predicted"/>
<organism evidence="2 3">
    <name type="scientific">Blattamonas nauphoetae</name>
    <dbReference type="NCBI Taxonomy" id="2049346"/>
    <lineage>
        <taxon>Eukaryota</taxon>
        <taxon>Metamonada</taxon>
        <taxon>Preaxostyla</taxon>
        <taxon>Oxymonadida</taxon>
        <taxon>Blattamonas</taxon>
    </lineage>
</organism>
<dbReference type="Proteomes" id="UP001281761">
    <property type="component" value="Unassembled WGS sequence"/>
</dbReference>
<accession>A0ABQ9Y468</accession>
<gene>
    <name evidence="2" type="ORF">BLNAU_6575</name>
</gene>
<comment type="caution">
    <text evidence="2">The sequence shown here is derived from an EMBL/GenBank/DDBJ whole genome shotgun (WGS) entry which is preliminary data.</text>
</comment>
<name>A0ABQ9Y468_9EUKA</name>
<dbReference type="Gene3D" id="1.10.20.10">
    <property type="entry name" value="Histone, subunit A"/>
    <property type="match status" value="1"/>
</dbReference>
<feature type="domain" description="Transcription initiation factor TFIID subunit 12" evidence="1">
    <location>
        <begin position="90"/>
        <end position="152"/>
    </location>
</feature>
<dbReference type="SUPFAM" id="SSF47113">
    <property type="entry name" value="Histone-fold"/>
    <property type="match status" value="1"/>
</dbReference>
<sequence>MSQISPSSLQELAEQYRLMTDQTEGSLLYSVHQLRVTQLSSPQQALEQLQELRAQHEKMVQNANDTITKVSLELSTQQSGDINMIQSTFLQKLVQEIDPTLFLDETVIKYLSHEGTAFLESVVRGACDIAQNRGSSLVEVSDLQTVLKLQYGIKITYPMDVNHTEIMIEQLRAQNRSDIIDQTPKHAKRIAAINKTKEYEQSVTVEKPQRRSRRNP</sequence>
<keyword evidence="3" id="KW-1185">Reference proteome</keyword>
<evidence type="ECO:0000259" key="1">
    <source>
        <dbReference type="Pfam" id="PF03847"/>
    </source>
</evidence>
<dbReference type="InterPro" id="IPR003228">
    <property type="entry name" value="TFIID_TAF12_dom"/>
</dbReference>
<protein>
    <recommendedName>
        <fullName evidence="1">Transcription initiation factor TFIID subunit 12 domain-containing protein</fullName>
    </recommendedName>
</protein>
<reference evidence="2 3" key="1">
    <citation type="journal article" date="2022" name="bioRxiv">
        <title>Genomics of Preaxostyla Flagellates Illuminates Evolutionary Transitions and the Path Towards Mitochondrial Loss.</title>
        <authorList>
            <person name="Novak L.V.F."/>
            <person name="Treitli S.C."/>
            <person name="Pyrih J."/>
            <person name="Halakuc P."/>
            <person name="Pipaliya S.V."/>
            <person name="Vacek V."/>
            <person name="Brzon O."/>
            <person name="Soukal P."/>
            <person name="Eme L."/>
            <person name="Dacks J.B."/>
            <person name="Karnkowska A."/>
            <person name="Elias M."/>
            <person name="Hampl V."/>
        </authorList>
    </citation>
    <scope>NUCLEOTIDE SEQUENCE [LARGE SCALE GENOMIC DNA]</scope>
    <source>
        <strain evidence="2">NAU3</strain>
        <tissue evidence="2">Gut</tissue>
    </source>
</reference>